<evidence type="ECO:0000313" key="3">
    <source>
        <dbReference type="Proteomes" id="UP000234198"/>
    </source>
</evidence>
<reference evidence="2 3" key="1">
    <citation type="submission" date="2017-12" db="EMBL/GenBank/DDBJ databases">
        <title>Phylogenetic diversity of female urinary microbiome.</title>
        <authorList>
            <person name="Thomas-White K."/>
            <person name="Wolfe A.J."/>
        </authorList>
    </citation>
    <scope>NUCLEOTIDE SEQUENCE [LARGE SCALE GENOMIC DNA]</scope>
    <source>
        <strain evidence="2 3">UMB0018</strain>
    </source>
</reference>
<evidence type="ECO:0000313" key="2">
    <source>
        <dbReference type="EMBL" id="PKY63689.1"/>
    </source>
</evidence>
<proteinExistence type="predicted"/>
<gene>
    <name evidence="2" type="ORF">CYJ22_09670</name>
</gene>
<feature type="transmembrane region" description="Helical" evidence="1">
    <location>
        <begin position="66"/>
        <end position="84"/>
    </location>
</feature>
<dbReference type="AlphaFoldDB" id="A0A2I1HXS6"/>
<dbReference type="EMBL" id="PKKM01000018">
    <property type="protein sequence ID" value="PKY63689.1"/>
    <property type="molecule type" value="Genomic_DNA"/>
</dbReference>
<dbReference type="RefSeq" id="WP_101602458.1">
    <property type="nucleotide sequence ID" value="NZ_PKKM01000018.1"/>
</dbReference>
<keyword evidence="1" id="KW-0472">Membrane</keyword>
<feature type="transmembrane region" description="Helical" evidence="1">
    <location>
        <begin position="6"/>
        <end position="25"/>
    </location>
</feature>
<accession>A0A2I1HXS6</accession>
<feature type="transmembrane region" description="Helical" evidence="1">
    <location>
        <begin position="104"/>
        <end position="133"/>
    </location>
</feature>
<protein>
    <submittedName>
        <fullName evidence="2">Uncharacterized protein</fullName>
    </submittedName>
</protein>
<keyword evidence="1" id="KW-0812">Transmembrane</keyword>
<evidence type="ECO:0000256" key="1">
    <source>
        <dbReference type="SAM" id="Phobius"/>
    </source>
</evidence>
<sequence>MYLVGFLLLATPVVFVALLALAVDVTAAKSRERKAADEVARANLADGSADNAGELIREKHRRGSSVVRVCVILGFVLTGSMLYLPPLAWLASFFDPDGNPPAVAINLAFLSALLFVAPFGMLAFLCALLVRLFEKGTERDQERSE</sequence>
<dbReference type="Proteomes" id="UP000234198">
    <property type="component" value="Unassembled WGS sequence"/>
</dbReference>
<name>A0A2I1HXS6_9ACTO</name>
<comment type="caution">
    <text evidence="2">The sequence shown here is derived from an EMBL/GenBank/DDBJ whole genome shotgun (WGS) entry which is preliminary data.</text>
</comment>
<keyword evidence="1" id="KW-1133">Transmembrane helix</keyword>
<organism evidence="2 3">
    <name type="scientific">Schaalia odontolytica</name>
    <dbReference type="NCBI Taxonomy" id="1660"/>
    <lineage>
        <taxon>Bacteria</taxon>
        <taxon>Bacillati</taxon>
        <taxon>Actinomycetota</taxon>
        <taxon>Actinomycetes</taxon>
        <taxon>Actinomycetales</taxon>
        <taxon>Actinomycetaceae</taxon>
        <taxon>Schaalia</taxon>
    </lineage>
</organism>